<evidence type="ECO:0000256" key="1">
    <source>
        <dbReference type="SAM" id="MobiDB-lite"/>
    </source>
</evidence>
<proteinExistence type="predicted"/>
<feature type="domain" description="PiggyBac transposable element-derived protein" evidence="2">
    <location>
        <begin position="120"/>
        <end position="488"/>
    </location>
</feature>
<evidence type="ECO:0000313" key="4">
    <source>
        <dbReference type="Proteomes" id="UP001335648"/>
    </source>
</evidence>
<dbReference type="PANTHER" id="PTHR47055:SF3">
    <property type="entry name" value="PHORBOL-ESTER_DAG-TYPE DOMAIN-CONTAINING PROTEIN"/>
    <property type="match status" value="1"/>
</dbReference>
<keyword evidence="4" id="KW-1185">Reference proteome</keyword>
<dbReference type="Pfam" id="PF13843">
    <property type="entry name" value="DDE_Tnp_1_7"/>
    <property type="match status" value="1"/>
</dbReference>
<gene>
    <name evidence="3" type="ORF">CesoFtcFv8_003448</name>
</gene>
<evidence type="ECO:0000313" key="3">
    <source>
        <dbReference type="EMBL" id="KAK5909525.1"/>
    </source>
</evidence>
<name>A0AAN8CW72_9TELE</name>
<feature type="region of interest" description="Disordered" evidence="1">
    <location>
        <begin position="1"/>
        <end position="114"/>
    </location>
</feature>
<dbReference type="PANTHER" id="PTHR47055">
    <property type="entry name" value="DDE_TNP_1_7 DOMAIN-CONTAINING PROTEIN"/>
    <property type="match status" value="1"/>
</dbReference>
<protein>
    <recommendedName>
        <fullName evidence="2">PiggyBac transposable element-derived protein domain-containing protein</fullName>
    </recommendedName>
</protein>
<sequence>MFYSKRKDIVIVPAHPAISDDDEEEDDDVEDPDFVPPTHNLDIPGPSDMDPSAKRRCMQPAVLQVDDDDDDDDDKQPALQAKRPTKPRKSAARPTTWHKADLENPELPEYQHSPPDYIKTPFQYFTRYFGPEIVTHITYQTNLYATQKDINTTFTTNENEIMTFLSILMYMGISELPSVEDYWAMETRIPQVANLMSSKRFRLLKRVVHFNDNTELPGSIDRFFKIRPLFIFLNSAFRREPQTPKQSVDEVMVAYKGKTAGNLRQYIKTKPDKWGFKLFSRASADGFIHDMVLYQGKTTLEAHGVLLTPEQQAMGATSQIVSVLASTMSSPSTTAIFADNFFTSLEQVRYLRDQNCRYTGTARDNRIGKPPLKSIKEMEKKAVPRGTCDYIMSDDGILAVRWKDNRTVSLLSTDMGVEPMSSVIRYCSETKTKEPVSCPAVIRTYNANMGGIDKSDMLVHLYRTPMKSKRWYMRMFAYAIDVSLTNAWIMYRRDCKALGVNGVPLKSSEFRCSGLPATSGQSSLAPEEAHLHWLRA</sequence>
<reference evidence="3 4" key="1">
    <citation type="journal article" date="2023" name="Mol. Biol. Evol.">
        <title>Genomics of Secondarily Temperate Adaptation in the Only Non-Antarctic Icefish.</title>
        <authorList>
            <person name="Rivera-Colon A.G."/>
            <person name="Rayamajhi N."/>
            <person name="Minhas B.F."/>
            <person name="Madrigal G."/>
            <person name="Bilyk K.T."/>
            <person name="Yoon V."/>
            <person name="Hune M."/>
            <person name="Gregory S."/>
            <person name="Cheng C.H.C."/>
            <person name="Catchen J.M."/>
        </authorList>
    </citation>
    <scope>NUCLEOTIDE SEQUENCE [LARGE SCALE GENOMIC DNA]</scope>
    <source>
        <strain evidence="3">JC2023a</strain>
    </source>
</reference>
<dbReference type="InterPro" id="IPR052638">
    <property type="entry name" value="PiggyBac_TE-derived"/>
</dbReference>
<accession>A0AAN8CW72</accession>
<evidence type="ECO:0000259" key="2">
    <source>
        <dbReference type="Pfam" id="PF13843"/>
    </source>
</evidence>
<organism evidence="3 4">
    <name type="scientific">Champsocephalus esox</name>
    <name type="common">pike icefish</name>
    <dbReference type="NCBI Taxonomy" id="159716"/>
    <lineage>
        <taxon>Eukaryota</taxon>
        <taxon>Metazoa</taxon>
        <taxon>Chordata</taxon>
        <taxon>Craniata</taxon>
        <taxon>Vertebrata</taxon>
        <taxon>Euteleostomi</taxon>
        <taxon>Actinopterygii</taxon>
        <taxon>Neopterygii</taxon>
        <taxon>Teleostei</taxon>
        <taxon>Neoteleostei</taxon>
        <taxon>Acanthomorphata</taxon>
        <taxon>Eupercaria</taxon>
        <taxon>Perciformes</taxon>
        <taxon>Notothenioidei</taxon>
        <taxon>Channichthyidae</taxon>
        <taxon>Champsocephalus</taxon>
    </lineage>
</organism>
<dbReference type="InterPro" id="IPR029526">
    <property type="entry name" value="PGBD"/>
</dbReference>
<dbReference type="EMBL" id="JAULUE010002048">
    <property type="protein sequence ID" value="KAK5909525.1"/>
    <property type="molecule type" value="Genomic_DNA"/>
</dbReference>
<feature type="compositionally biased region" description="Acidic residues" evidence="1">
    <location>
        <begin position="65"/>
        <end position="74"/>
    </location>
</feature>
<feature type="compositionally biased region" description="Acidic residues" evidence="1">
    <location>
        <begin position="19"/>
        <end position="33"/>
    </location>
</feature>
<dbReference type="Proteomes" id="UP001335648">
    <property type="component" value="Unassembled WGS sequence"/>
</dbReference>
<comment type="caution">
    <text evidence="3">The sequence shown here is derived from an EMBL/GenBank/DDBJ whole genome shotgun (WGS) entry which is preliminary data.</text>
</comment>
<dbReference type="AlphaFoldDB" id="A0AAN8CW72"/>
<dbReference type="GO" id="GO:0043565">
    <property type="term" value="F:sequence-specific DNA binding"/>
    <property type="evidence" value="ECO:0007669"/>
    <property type="project" value="TreeGrafter"/>
</dbReference>